<feature type="region of interest" description="Disordered" evidence="8">
    <location>
        <begin position="246"/>
        <end position="269"/>
    </location>
</feature>
<dbReference type="SUPFAM" id="SSF51695">
    <property type="entry name" value="PLC-like phosphodiesterases"/>
    <property type="match status" value="1"/>
</dbReference>
<accession>A0A0F7ZV34</accession>
<gene>
    <name evidence="11" type="ORF">HIM_04742</name>
</gene>
<feature type="domain" description="PI-PLC Y-box" evidence="10">
    <location>
        <begin position="460"/>
        <end position="570"/>
    </location>
</feature>
<comment type="function">
    <text evidence="6">The production of the second messenger molecules diacylglycerol (DAG) and inositol 1,4,5-trisphosphate (IP3) is mediated by activated phosphatidylinositol-specific phospholipase C enzymes.</text>
</comment>
<feature type="region of interest" description="Disordered" evidence="8">
    <location>
        <begin position="58"/>
        <end position="77"/>
    </location>
</feature>
<dbReference type="PROSITE" id="PS50004">
    <property type="entry name" value="C2"/>
    <property type="match status" value="1"/>
</dbReference>
<keyword evidence="3 7" id="KW-0442">Lipid degradation</keyword>
<evidence type="ECO:0000256" key="1">
    <source>
        <dbReference type="ARBA" id="ARBA00001195"/>
    </source>
</evidence>
<dbReference type="FunFam" id="3.20.20.190:FF:000039">
    <property type="entry name" value="Phosphoinositide phospholipase C"/>
    <property type="match status" value="1"/>
</dbReference>
<keyword evidence="4 7" id="KW-0443">Lipid metabolism</keyword>
<dbReference type="PROSITE" id="PS50008">
    <property type="entry name" value="PIPLC_Y_DOMAIN"/>
    <property type="match status" value="1"/>
</dbReference>
<evidence type="ECO:0000256" key="2">
    <source>
        <dbReference type="ARBA" id="ARBA00022801"/>
    </source>
</evidence>
<evidence type="ECO:0000256" key="4">
    <source>
        <dbReference type="ARBA" id="ARBA00023098"/>
    </source>
</evidence>
<evidence type="ECO:0000256" key="3">
    <source>
        <dbReference type="ARBA" id="ARBA00022963"/>
    </source>
</evidence>
<dbReference type="OrthoDB" id="269822at2759"/>
<dbReference type="SMART" id="SM00239">
    <property type="entry name" value="C2"/>
    <property type="match status" value="1"/>
</dbReference>
<dbReference type="GO" id="GO:0051209">
    <property type="term" value="P:release of sequestered calcium ion into cytosol"/>
    <property type="evidence" value="ECO:0007669"/>
    <property type="project" value="TreeGrafter"/>
</dbReference>
<evidence type="ECO:0000256" key="5">
    <source>
        <dbReference type="ARBA" id="ARBA00023224"/>
    </source>
</evidence>
<organism evidence="11 12">
    <name type="scientific">Hirsutella minnesotensis 3608</name>
    <dbReference type="NCBI Taxonomy" id="1043627"/>
    <lineage>
        <taxon>Eukaryota</taxon>
        <taxon>Fungi</taxon>
        <taxon>Dikarya</taxon>
        <taxon>Ascomycota</taxon>
        <taxon>Pezizomycotina</taxon>
        <taxon>Sordariomycetes</taxon>
        <taxon>Hypocreomycetidae</taxon>
        <taxon>Hypocreales</taxon>
        <taxon>Ophiocordycipitaceae</taxon>
        <taxon>Hirsutella</taxon>
    </lineage>
</organism>
<dbReference type="GO" id="GO:0016042">
    <property type="term" value="P:lipid catabolic process"/>
    <property type="evidence" value="ECO:0007669"/>
    <property type="project" value="UniProtKB-KW"/>
</dbReference>
<protein>
    <recommendedName>
        <fullName evidence="7">Phosphoinositide phospholipase C</fullName>
        <ecNumber evidence="7">3.1.4.11</ecNumber>
    </recommendedName>
</protein>
<evidence type="ECO:0000313" key="11">
    <source>
        <dbReference type="EMBL" id="KJZ75918.1"/>
    </source>
</evidence>
<evidence type="ECO:0000259" key="10">
    <source>
        <dbReference type="PROSITE" id="PS50008"/>
    </source>
</evidence>
<sequence>MPLLCGLFKRYRLRRRASDEKGSPRRSRTLSIFGNSNPQSLVVLRRMVGVTVFTKAADESSSDSNGSDASPRAPGLDAHMSTDMYAVFQRLYDQLREPHPLLSRDRFRRFLTDEQGDPSVVLDRETYEFGQFLYVWFKSCADAVASPPDKDLSKPLTNYFINSSHNTYLDGHQWASTSTPEAYKDVLSRGCRCIEIDVWNGDAAPSHVRSPSPHRDHGRGISGSSLPNVAQTIVDTVGDTRETARSYLGEKSANRSRTPSSHSRTLVDDVSPRSSVIFAPEPRDSAARLDVSRTTARQRLPLPRGEPIVTHGWTLTTPCGFRDVCEAIKESAFVDNRLPIIISLEVHADLEQQEVMVRIMKEVWQDMLVSEPLDGFDPRFRVPTLEALQNKILVKVKRAYVKMGATQETDLLAVGTHGDDASLSEDDRPPVSRSLRPDKAPSTPAGTHDKSGKVRICESLANLAVYTRSERFESLDTPQAKKPAHIFSISEDRILELCQKSDREVFSHNKSYFMRAFPAVRRIDSSNPDPSRFWRRGVQMVAMNWQNVDEGMMLNEGMFAGEKGWVLKPPGYQSSDRSSDPQGVAEQGRTLDLCITVLAGHNLPTSGGTEDGDHGRSESTIRPFVKIELHVDKVSDWDKNGPAPESSLKQRTETKKTSHPNFEGKTLQFLNIPRVLEELSFVRFKIEDESRTSIVSYPLLAWSCIRLDRLQQGYRFIRLLDRDCNPVSGGKLLVKISKVLR</sequence>
<dbReference type="InterPro" id="IPR001711">
    <property type="entry name" value="PLipase_C_Pinositol-sp_Y"/>
</dbReference>
<dbReference type="InterPro" id="IPR000909">
    <property type="entry name" value="PLipase_C_PInositol-sp_X_dom"/>
</dbReference>
<dbReference type="SMART" id="SM00149">
    <property type="entry name" value="PLCYc"/>
    <property type="match status" value="1"/>
</dbReference>
<dbReference type="AlphaFoldDB" id="A0A0F7ZV34"/>
<dbReference type="SUPFAM" id="SSF49562">
    <property type="entry name" value="C2 domain (Calcium/lipid-binding domain, CaLB)"/>
    <property type="match status" value="1"/>
</dbReference>
<evidence type="ECO:0000259" key="9">
    <source>
        <dbReference type="PROSITE" id="PS50004"/>
    </source>
</evidence>
<dbReference type="InterPro" id="IPR017946">
    <property type="entry name" value="PLC-like_Pdiesterase_TIM-brl"/>
</dbReference>
<reference evidence="11 12" key="1">
    <citation type="journal article" date="2014" name="Genome Biol. Evol.">
        <title>Comparative genomics and transcriptomics analyses reveal divergent lifestyle features of nematode endoparasitic fungus Hirsutella minnesotensis.</title>
        <authorList>
            <person name="Lai Y."/>
            <person name="Liu K."/>
            <person name="Zhang X."/>
            <person name="Zhang X."/>
            <person name="Li K."/>
            <person name="Wang N."/>
            <person name="Shu C."/>
            <person name="Wu Y."/>
            <person name="Wang C."/>
            <person name="Bushley K.E."/>
            <person name="Xiang M."/>
            <person name="Liu X."/>
        </authorList>
    </citation>
    <scope>NUCLEOTIDE SEQUENCE [LARGE SCALE GENOMIC DNA]</scope>
    <source>
        <strain evidence="11 12">3608</strain>
    </source>
</reference>
<dbReference type="CDD" id="cd00275">
    <property type="entry name" value="C2_PLC_like"/>
    <property type="match status" value="1"/>
</dbReference>
<dbReference type="EMBL" id="KQ030514">
    <property type="protein sequence ID" value="KJZ75918.1"/>
    <property type="molecule type" value="Genomic_DNA"/>
</dbReference>
<comment type="catalytic activity">
    <reaction evidence="1 7">
        <text>a 1,2-diacyl-sn-glycero-3-phospho-(1D-myo-inositol-4,5-bisphosphate) + H2O = 1D-myo-inositol 1,4,5-trisphosphate + a 1,2-diacyl-sn-glycerol + H(+)</text>
        <dbReference type="Rhea" id="RHEA:33179"/>
        <dbReference type="ChEBI" id="CHEBI:15377"/>
        <dbReference type="ChEBI" id="CHEBI:15378"/>
        <dbReference type="ChEBI" id="CHEBI:17815"/>
        <dbReference type="ChEBI" id="CHEBI:58456"/>
        <dbReference type="ChEBI" id="CHEBI:203600"/>
        <dbReference type="EC" id="3.1.4.11"/>
    </reaction>
</comment>
<keyword evidence="12" id="KW-1185">Reference proteome</keyword>
<dbReference type="GO" id="GO:0048015">
    <property type="term" value="P:phosphatidylinositol-mediated signaling"/>
    <property type="evidence" value="ECO:0007669"/>
    <property type="project" value="TreeGrafter"/>
</dbReference>
<dbReference type="PANTHER" id="PTHR10336:SF82">
    <property type="entry name" value="PHOSPHOINOSITIDE PHOSPHOLIPASE C"/>
    <property type="match status" value="1"/>
</dbReference>
<evidence type="ECO:0000256" key="7">
    <source>
        <dbReference type="RuleBase" id="RU361133"/>
    </source>
</evidence>
<feature type="compositionally biased region" description="Basic and acidic residues" evidence="8">
    <location>
        <begin position="417"/>
        <end position="439"/>
    </location>
</feature>
<evidence type="ECO:0000256" key="8">
    <source>
        <dbReference type="SAM" id="MobiDB-lite"/>
    </source>
</evidence>
<dbReference type="Pfam" id="PF00388">
    <property type="entry name" value="PI-PLC-X"/>
    <property type="match status" value="1"/>
</dbReference>
<dbReference type="InterPro" id="IPR001192">
    <property type="entry name" value="PI-PLC_fam"/>
</dbReference>
<keyword evidence="5" id="KW-0807">Transducer</keyword>
<dbReference type="PROSITE" id="PS50007">
    <property type="entry name" value="PIPLC_X_DOMAIN"/>
    <property type="match status" value="1"/>
</dbReference>
<dbReference type="EC" id="3.1.4.11" evidence="7"/>
<dbReference type="Proteomes" id="UP000054481">
    <property type="component" value="Unassembled WGS sequence"/>
</dbReference>
<evidence type="ECO:0000256" key="6">
    <source>
        <dbReference type="ARBA" id="ARBA00059664"/>
    </source>
</evidence>
<name>A0A0F7ZV34_9HYPO</name>
<feature type="region of interest" description="Disordered" evidence="8">
    <location>
        <begin position="204"/>
        <end position="229"/>
    </location>
</feature>
<feature type="region of interest" description="Disordered" evidence="8">
    <location>
        <begin position="416"/>
        <end position="451"/>
    </location>
</feature>
<keyword evidence="2 7" id="KW-0378">Hydrolase</keyword>
<dbReference type="Gene3D" id="2.60.40.150">
    <property type="entry name" value="C2 domain"/>
    <property type="match status" value="1"/>
</dbReference>
<evidence type="ECO:0000313" key="12">
    <source>
        <dbReference type="Proteomes" id="UP000054481"/>
    </source>
</evidence>
<dbReference type="Pfam" id="PF00387">
    <property type="entry name" value="PI-PLC-Y"/>
    <property type="match status" value="1"/>
</dbReference>
<dbReference type="Gene3D" id="3.20.20.190">
    <property type="entry name" value="Phosphatidylinositol (PI) phosphodiesterase"/>
    <property type="match status" value="2"/>
</dbReference>
<dbReference type="PRINTS" id="PR00390">
    <property type="entry name" value="PHPHLIPASEC"/>
</dbReference>
<feature type="domain" description="C2" evidence="9">
    <location>
        <begin position="577"/>
        <end position="721"/>
    </location>
</feature>
<dbReference type="GO" id="GO:0004435">
    <property type="term" value="F:phosphatidylinositol-4,5-bisphosphate phospholipase C activity"/>
    <property type="evidence" value="ECO:0007669"/>
    <property type="project" value="UniProtKB-EC"/>
</dbReference>
<dbReference type="InterPro" id="IPR000008">
    <property type="entry name" value="C2_dom"/>
</dbReference>
<feature type="region of interest" description="Disordered" evidence="8">
    <location>
        <begin position="635"/>
        <end position="660"/>
    </location>
</feature>
<dbReference type="CDD" id="cd08598">
    <property type="entry name" value="PI-PLC1c_yeast"/>
    <property type="match status" value="1"/>
</dbReference>
<dbReference type="PANTHER" id="PTHR10336">
    <property type="entry name" value="PHOSPHOINOSITIDE-SPECIFIC PHOSPHOLIPASE C FAMILY PROTEIN"/>
    <property type="match status" value="1"/>
</dbReference>
<proteinExistence type="predicted"/>
<feature type="compositionally biased region" description="Polar residues" evidence="8">
    <location>
        <begin position="255"/>
        <end position="264"/>
    </location>
</feature>
<dbReference type="SMART" id="SM00148">
    <property type="entry name" value="PLCXc"/>
    <property type="match status" value="1"/>
</dbReference>
<dbReference type="InterPro" id="IPR035892">
    <property type="entry name" value="C2_domain_sf"/>
</dbReference>